<dbReference type="EMBL" id="MU001792">
    <property type="protein sequence ID" value="KAF2798046.1"/>
    <property type="molecule type" value="Genomic_DNA"/>
</dbReference>
<evidence type="ECO:0000313" key="1">
    <source>
        <dbReference type="EMBL" id="KAF2798046.1"/>
    </source>
</evidence>
<dbReference type="Proteomes" id="UP000799757">
    <property type="component" value="Unassembled WGS sequence"/>
</dbReference>
<proteinExistence type="predicted"/>
<name>A0A6A6XNC3_9PLEO</name>
<sequence>MAPSEEEGVVASGEQEIVAVSSEEEIIVASSKREDIMMFSEEDDVVGANTKHTTRNPGRRILPAGCKDLNSEFPDKPLSASGIVDSGLSTGVPYFKWKNAKDCQAPSWSSHELEHVRIVGQTTQGLLAMFRVHIREHGSGPSTGTARCRYRQRYLDIRDLLFSKYQVVFRCQANLKGRTVRICEPRGLGKELLTAPCTRRMQAETTLVSGHVSIGPVG</sequence>
<organism evidence="1 2">
    <name type="scientific">Melanomma pulvis-pyrius CBS 109.77</name>
    <dbReference type="NCBI Taxonomy" id="1314802"/>
    <lineage>
        <taxon>Eukaryota</taxon>
        <taxon>Fungi</taxon>
        <taxon>Dikarya</taxon>
        <taxon>Ascomycota</taxon>
        <taxon>Pezizomycotina</taxon>
        <taxon>Dothideomycetes</taxon>
        <taxon>Pleosporomycetidae</taxon>
        <taxon>Pleosporales</taxon>
        <taxon>Melanommataceae</taxon>
        <taxon>Melanomma</taxon>
    </lineage>
</organism>
<protein>
    <submittedName>
        <fullName evidence="1">Uncharacterized protein</fullName>
    </submittedName>
</protein>
<dbReference type="AlphaFoldDB" id="A0A6A6XNC3"/>
<keyword evidence="2" id="KW-1185">Reference proteome</keyword>
<evidence type="ECO:0000313" key="2">
    <source>
        <dbReference type="Proteomes" id="UP000799757"/>
    </source>
</evidence>
<reference evidence="1" key="1">
    <citation type="journal article" date="2020" name="Stud. Mycol.">
        <title>101 Dothideomycetes genomes: a test case for predicting lifestyles and emergence of pathogens.</title>
        <authorList>
            <person name="Haridas S."/>
            <person name="Albert R."/>
            <person name="Binder M."/>
            <person name="Bloem J."/>
            <person name="Labutti K."/>
            <person name="Salamov A."/>
            <person name="Andreopoulos B."/>
            <person name="Baker S."/>
            <person name="Barry K."/>
            <person name="Bills G."/>
            <person name="Bluhm B."/>
            <person name="Cannon C."/>
            <person name="Castanera R."/>
            <person name="Culley D."/>
            <person name="Daum C."/>
            <person name="Ezra D."/>
            <person name="Gonzalez J."/>
            <person name="Henrissat B."/>
            <person name="Kuo A."/>
            <person name="Liang C."/>
            <person name="Lipzen A."/>
            <person name="Lutzoni F."/>
            <person name="Magnuson J."/>
            <person name="Mondo S."/>
            <person name="Nolan M."/>
            <person name="Ohm R."/>
            <person name="Pangilinan J."/>
            <person name="Park H.-J."/>
            <person name="Ramirez L."/>
            <person name="Alfaro M."/>
            <person name="Sun H."/>
            <person name="Tritt A."/>
            <person name="Yoshinaga Y."/>
            <person name="Zwiers L.-H."/>
            <person name="Turgeon B."/>
            <person name="Goodwin S."/>
            <person name="Spatafora J."/>
            <person name="Crous P."/>
            <person name="Grigoriev I."/>
        </authorList>
    </citation>
    <scope>NUCLEOTIDE SEQUENCE</scope>
    <source>
        <strain evidence="1">CBS 109.77</strain>
    </source>
</reference>
<gene>
    <name evidence="1" type="ORF">K505DRAFT_396170</name>
</gene>
<accession>A0A6A6XNC3</accession>